<reference evidence="1 2" key="1">
    <citation type="submission" date="2019-03" db="EMBL/GenBank/DDBJ databases">
        <title>First draft genome of Liparis tanakae, snailfish: a comprehensive survey of snailfish specific genes.</title>
        <authorList>
            <person name="Kim W."/>
            <person name="Song I."/>
            <person name="Jeong J.-H."/>
            <person name="Kim D."/>
            <person name="Kim S."/>
            <person name="Ryu S."/>
            <person name="Song J.Y."/>
            <person name="Lee S.K."/>
        </authorList>
    </citation>
    <scope>NUCLEOTIDE SEQUENCE [LARGE SCALE GENOMIC DNA]</scope>
    <source>
        <tissue evidence="1">Muscle</tissue>
    </source>
</reference>
<gene>
    <name evidence="1" type="ORF">EYF80_040759</name>
</gene>
<organism evidence="1 2">
    <name type="scientific">Liparis tanakae</name>
    <name type="common">Tanaka's snailfish</name>
    <dbReference type="NCBI Taxonomy" id="230148"/>
    <lineage>
        <taxon>Eukaryota</taxon>
        <taxon>Metazoa</taxon>
        <taxon>Chordata</taxon>
        <taxon>Craniata</taxon>
        <taxon>Vertebrata</taxon>
        <taxon>Euteleostomi</taxon>
        <taxon>Actinopterygii</taxon>
        <taxon>Neopterygii</taxon>
        <taxon>Teleostei</taxon>
        <taxon>Neoteleostei</taxon>
        <taxon>Acanthomorphata</taxon>
        <taxon>Eupercaria</taxon>
        <taxon>Perciformes</taxon>
        <taxon>Cottioidei</taxon>
        <taxon>Cottales</taxon>
        <taxon>Liparidae</taxon>
        <taxon>Liparis</taxon>
    </lineage>
</organism>
<comment type="caution">
    <text evidence="1">The sequence shown here is derived from an EMBL/GenBank/DDBJ whole genome shotgun (WGS) entry which is preliminary data.</text>
</comment>
<protein>
    <submittedName>
        <fullName evidence="1">Uncharacterized protein</fullName>
    </submittedName>
</protein>
<dbReference type="EMBL" id="SRLO01000672">
    <property type="protein sequence ID" value="TNN49051.1"/>
    <property type="molecule type" value="Genomic_DNA"/>
</dbReference>
<evidence type="ECO:0000313" key="2">
    <source>
        <dbReference type="Proteomes" id="UP000314294"/>
    </source>
</evidence>
<evidence type="ECO:0000313" key="1">
    <source>
        <dbReference type="EMBL" id="TNN49051.1"/>
    </source>
</evidence>
<proteinExistence type="predicted"/>
<keyword evidence="2" id="KW-1185">Reference proteome</keyword>
<accession>A0A4Z2G730</accession>
<name>A0A4Z2G730_9TELE</name>
<dbReference type="AlphaFoldDB" id="A0A4Z2G730"/>
<dbReference type="Proteomes" id="UP000314294">
    <property type="component" value="Unassembled WGS sequence"/>
</dbReference>
<sequence>MQTLEDAFDFHIPPAVCFDSGRPRRASAGSVRRAEGLQKRFKFKPFPTLPPLSGIADPALKKRYVRCPDVMDQRGVA</sequence>